<dbReference type="Gene3D" id="1.10.340.30">
    <property type="entry name" value="Hypothetical protein, domain 2"/>
    <property type="match status" value="1"/>
</dbReference>
<name>A0ABV7CZP3_9PROT</name>
<gene>
    <name evidence="1" type="ORF">ACFOKA_00405</name>
</gene>
<dbReference type="GO" id="GO:0008725">
    <property type="term" value="F:DNA-3-methyladenine glycosylase activity"/>
    <property type="evidence" value="ECO:0007669"/>
    <property type="project" value="UniProtKB-EC"/>
</dbReference>
<dbReference type="Pfam" id="PF03352">
    <property type="entry name" value="Adenine_glyco"/>
    <property type="match status" value="1"/>
</dbReference>
<keyword evidence="1" id="KW-0326">Glycosidase</keyword>
<accession>A0ABV7CZP3</accession>
<keyword evidence="2" id="KW-1185">Reference proteome</keyword>
<protein>
    <submittedName>
        <fullName evidence="1">DNA-3-methyladenine glycosylase I</fullName>
        <ecNumber evidence="1">3.2.2.20</ecNumber>
    </submittedName>
</protein>
<dbReference type="InterPro" id="IPR011257">
    <property type="entry name" value="DNA_glycosylase"/>
</dbReference>
<dbReference type="RefSeq" id="WP_194214753.1">
    <property type="nucleotide sequence ID" value="NZ_CP061205.1"/>
</dbReference>
<dbReference type="SUPFAM" id="SSF48150">
    <property type="entry name" value="DNA-glycosylase"/>
    <property type="match status" value="1"/>
</dbReference>
<dbReference type="EMBL" id="JBHRSL010000001">
    <property type="protein sequence ID" value="MFC3050356.1"/>
    <property type="molecule type" value="Genomic_DNA"/>
</dbReference>
<dbReference type="EC" id="3.2.2.20" evidence="1"/>
<comment type="caution">
    <text evidence="1">The sequence shown here is derived from an EMBL/GenBank/DDBJ whole genome shotgun (WGS) entry which is preliminary data.</text>
</comment>
<reference evidence="2" key="1">
    <citation type="journal article" date="2019" name="Int. J. Syst. Evol. Microbiol.">
        <title>The Global Catalogue of Microorganisms (GCM) 10K type strain sequencing project: providing services to taxonomists for standard genome sequencing and annotation.</title>
        <authorList>
            <consortium name="The Broad Institute Genomics Platform"/>
            <consortium name="The Broad Institute Genome Sequencing Center for Infectious Disease"/>
            <person name="Wu L."/>
            <person name="Ma J."/>
        </authorList>
    </citation>
    <scope>NUCLEOTIDE SEQUENCE [LARGE SCALE GENOMIC DNA]</scope>
    <source>
        <strain evidence="2">KCTC 62164</strain>
    </source>
</reference>
<evidence type="ECO:0000313" key="1">
    <source>
        <dbReference type="EMBL" id="MFC3050356.1"/>
    </source>
</evidence>
<evidence type="ECO:0000313" key="2">
    <source>
        <dbReference type="Proteomes" id="UP001595444"/>
    </source>
</evidence>
<proteinExistence type="predicted"/>
<dbReference type="Proteomes" id="UP001595444">
    <property type="component" value="Unassembled WGS sequence"/>
</dbReference>
<sequence length="225" mass="25265">MRSFQELQELAEQYRAPEELAAMMPAVKTADEIMGVSEDRILALMTRGVFQAGFSWKVIEAKWPGFEEAFEGFVPVRWKFMSDDDLDSLLKDTRIVRNGQKILSVRDNAIMLCDLEDEHGSAAAFFATWPREDHFGLLELLKKRGSRLGGATGQYFLRQLGKDGWVLSQDVVMALIREGVVDKNPTSKSAMKAVQAAFNEWATESGRPFAHISRMLAFSVGPKTI</sequence>
<dbReference type="InterPro" id="IPR052891">
    <property type="entry name" value="DNA-3mA_glycosylase"/>
</dbReference>
<dbReference type="PANTHER" id="PTHR30037:SF3">
    <property type="entry name" value="BLR0857 PROTEIN"/>
    <property type="match status" value="1"/>
</dbReference>
<organism evidence="1 2">
    <name type="scientific">Kordiimonas pumila</name>
    <dbReference type="NCBI Taxonomy" id="2161677"/>
    <lineage>
        <taxon>Bacteria</taxon>
        <taxon>Pseudomonadati</taxon>
        <taxon>Pseudomonadota</taxon>
        <taxon>Alphaproteobacteria</taxon>
        <taxon>Kordiimonadales</taxon>
        <taxon>Kordiimonadaceae</taxon>
        <taxon>Kordiimonas</taxon>
    </lineage>
</organism>
<dbReference type="InterPro" id="IPR005019">
    <property type="entry name" value="Adenine_glyco"/>
</dbReference>
<dbReference type="PANTHER" id="PTHR30037">
    <property type="entry name" value="DNA-3-METHYLADENINE GLYCOSYLASE 1"/>
    <property type="match status" value="1"/>
</dbReference>
<keyword evidence="1" id="KW-0378">Hydrolase</keyword>